<dbReference type="Gene3D" id="2.30.30.30">
    <property type="match status" value="1"/>
</dbReference>
<keyword evidence="8" id="KW-1185">Reference proteome</keyword>
<organism evidence="7 8">
    <name type="scientific">Iphiclides podalirius</name>
    <name type="common">scarce swallowtail</name>
    <dbReference type="NCBI Taxonomy" id="110791"/>
    <lineage>
        <taxon>Eukaryota</taxon>
        <taxon>Metazoa</taxon>
        <taxon>Ecdysozoa</taxon>
        <taxon>Arthropoda</taxon>
        <taxon>Hexapoda</taxon>
        <taxon>Insecta</taxon>
        <taxon>Pterygota</taxon>
        <taxon>Neoptera</taxon>
        <taxon>Endopterygota</taxon>
        <taxon>Lepidoptera</taxon>
        <taxon>Glossata</taxon>
        <taxon>Ditrysia</taxon>
        <taxon>Papilionoidea</taxon>
        <taxon>Papilionidae</taxon>
        <taxon>Papilioninae</taxon>
        <taxon>Iphiclides</taxon>
    </lineage>
</organism>
<accession>A0ABN8I8M9</accession>
<dbReference type="SMART" id="SM01383">
    <property type="entry name" value="Ribosomal_L2"/>
    <property type="match status" value="1"/>
</dbReference>
<evidence type="ECO:0000256" key="3">
    <source>
        <dbReference type="ARBA" id="ARBA00023274"/>
    </source>
</evidence>
<dbReference type="InterPro" id="IPR022666">
    <property type="entry name" value="Ribosomal_uL2_RNA-bd_dom"/>
</dbReference>
<evidence type="ECO:0000259" key="6">
    <source>
        <dbReference type="SMART" id="SM01383"/>
    </source>
</evidence>
<reference evidence="7" key="1">
    <citation type="submission" date="2022-03" db="EMBL/GenBank/DDBJ databases">
        <authorList>
            <person name="Martin H S."/>
        </authorList>
    </citation>
    <scope>NUCLEOTIDE SEQUENCE</scope>
</reference>
<dbReference type="PANTHER" id="PTHR13691">
    <property type="entry name" value="RIBOSOMAL PROTEIN L2"/>
    <property type="match status" value="1"/>
</dbReference>
<name>A0ABN8I8M9_9NEOP</name>
<keyword evidence="3" id="KW-0687">Ribonucleoprotein</keyword>
<evidence type="ECO:0000256" key="1">
    <source>
        <dbReference type="ARBA" id="ARBA00005636"/>
    </source>
</evidence>
<evidence type="ECO:0000259" key="5">
    <source>
        <dbReference type="SMART" id="SM01382"/>
    </source>
</evidence>
<comment type="similarity">
    <text evidence="1">Belongs to the universal ribosomal protein uL2 family.</text>
</comment>
<feature type="domain" description="Large ribosomal subunit protein uL2 C-terminal" evidence="5">
    <location>
        <begin position="159"/>
        <end position="281"/>
    </location>
</feature>
<dbReference type="PANTHER" id="PTHR13691:SF73">
    <property type="entry name" value="LARGE RIBOSOMAL SUBUNIT PROTEIN UL2M"/>
    <property type="match status" value="1"/>
</dbReference>
<feature type="domain" description="Large ribosomal subunit protein uL2 RNA-binding" evidence="6">
    <location>
        <begin position="68"/>
        <end position="148"/>
    </location>
</feature>
<dbReference type="SMART" id="SM01382">
    <property type="entry name" value="Ribosomal_L2_C"/>
    <property type="match status" value="1"/>
</dbReference>
<keyword evidence="2" id="KW-0689">Ribosomal protein</keyword>
<evidence type="ECO:0000256" key="2">
    <source>
        <dbReference type="ARBA" id="ARBA00022980"/>
    </source>
</evidence>
<feature type="region of interest" description="Disordered" evidence="4">
    <location>
        <begin position="249"/>
        <end position="279"/>
    </location>
</feature>
<feature type="non-terminal residue" evidence="7">
    <location>
        <position position="1"/>
    </location>
</feature>
<dbReference type="Gene3D" id="2.40.50.140">
    <property type="entry name" value="Nucleic acid-binding proteins"/>
    <property type="match status" value="1"/>
</dbReference>
<evidence type="ECO:0000313" key="7">
    <source>
        <dbReference type="EMBL" id="CAH2049284.1"/>
    </source>
</evidence>
<dbReference type="InterPro" id="IPR022669">
    <property type="entry name" value="Ribosomal_uL2_C"/>
</dbReference>
<sequence>MALNRLFMSLNITPNSITRRAIHLSCYNFASKPNIEKPKPGFGKSYRRIVHFPDKYTVKPLEVTNLAGRDPDTGRVVAKGIGGGIKHKYHWIDWYRDGPTEGPPQEEKVIQIMEDGCRTAHIALVAVGDKLKYILATENMKAGDILKTSRYLPRIPVKANEGDAYVLGALPTGTIVHCVEKDPGKGGLYIHAAGTFGTITRKQDDRVIVQMPSNRLFSFDQHCMAVVGRLSNVEHGNTPIGSPQRNRWLGNRPRSGLWKRKDGRHGRKIRPPKPVKEIFTPTKTPLSEIKLNMRP</sequence>
<dbReference type="InterPro" id="IPR008991">
    <property type="entry name" value="Translation_prot_SH3-like_sf"/>
</dbReference>
<evidence type="ECO:0000313" key="8">
    <source>
        <dbReference type="Proteomes" id="UP000837857"/>
    </source>
</evidence>
<proteinExistence type="inferred from homology"/>
<protein>
    <recommendedName>
        <fullName evidence="9">39S ribosomal protein L2, mitochondrial</fullName>
    </recommendedName>
</protein>
<evidence type="ECO:0008006" key="9">
    <source>
        <dbReference type="Google" id="ProtNLM"/>
    </source>
</evidence>
<dbReference type="InterPro" id="IPR002171">
    <property type="entry name" value="Ribosomal_uL2"/>
</dbReference>
<dbReference type="Pfam" id="PF03947">
    <property type="entry name" value="Ribosomal_L2_C"/>
    <property type="match status" value="1"/>
</dbReference>
<feature type="compositionally biased region" description="Basic residues" evidence="4">
    <location>
        <begin position="257"/>
        <end position="273"/>
    </location>
</feature>
<dbReference type="InterPro" id="IPR012340">
    <property type="entry name" value="NA-bd_OB-fold"/>
</dbReference>
<dbReference type="SUPFAM" id="SSF50249">
    <property type="entry name" value="Nucleic acid-binding proteins"/>
    <property type="match status" value="1"/>
</dbReference>
<dbReference type="EMBL" id="OW152831">
    <property type="protein sequence ID" value="CAH2049284.1"/>
    <property type="molecule type" value="Genomic_DNA"/>
</dbReference>
<dbReference type="InterPro" id="IPR014722">
    <property type="entry name" value="Rib_uL2_dom2"/>
</dbReference>
<dbReference type="SUPFAM" id="SSF50104">
    <property type="entry name" value="Translation proteins SH3-like domain"/>
    <property type="match status" value="1"/>
</dbReference>
<gene>
    <name evidence="7" type="ORF">IPOD504_LOCUS6727</name>
</gene>
<dbReference type="Pfam" id="PF00181">
    <property type="entry name" value="Ribosomal_L2_N"/>
    <property type="match status" value="1"/>
</dbReference>
<dbReference type="Proteomes" id="UP000837857">
    <property type="component" value="Chromosome 19"/>
</dbReference>
<evidence type="ECO:0000256" key="4">
    <source>
        <dbReference type="SAM" id="MobiDB-lite"/>
    </source>
</evidence>